<feature type="transmembrane region" description="Helical" evidence="3">
    <location>
        <begin position="443"/>
        <end position="466"/>
    </location>
</feature>
<comment type="similarity">
    <text evidence="1">Belongs to the GerABKA family.</text>
</comment>
<feature type="transmembrane region" description="Helical" evidence="3">
    <location>
        <begin position="279"/>
        <end position="297"/>
    </location>
</feature>
<dbReference type="InterPro" id="IPR004995">
    <property type="entry name" value="Spore_Ger"/>
</dbReference>
<dbReference type="PANTHER" id="PTHR22550:SF5">
    <property type="entry name" value="LEUCINE ZIPPER PROTEIN 4"/>
    <property type="match status" value="1"/>
</dbReference>
<feature type="transmembrane region" description="Helical" evidence="3">
    <location>
        <begin position="318"/>
        <end position="340"/>
    </location>
</feature>
<dbReference type="PANTHER" id="PTHR22550">
    <property type="entry name" value="SPORE GERMINATION PROTEIN"/>
    <property type="match status" value="1"/>
</dbReference>
<gene>
    <name evidence="4" type="ORF">DFP97_114128</name>
</gene>
<evidence type="ECO:0000256" key="3">
    <source>
        <dbReference type="SAM" id="Phobius"/>
    </source>
</evidence>
<accession>A0A368VNK1</accession>
<dbReference type="EMBL" id="QPJD01000014">
    <property type="protein sequence ID" value="RCW43064.1"/>
    <property type="molecule type" value="Genomic_DNA"/>
</dbReference>
<keyword evidence="3" id="KW-1133">Transmembrane helix</keyword>
<keyword evidence="3" id="KW-0812">Transmembrane</keyword>
<dbReference type="OrthoDB" id="1726708at2"/>
<dbReference type="PIRSF" id="PIRSF005690">
    <property type="entry name" value="GerBA"/>
    <property type="match status" value="1"/>
</dbReference>
<dbReference type="GO" id="GO:0009847">
    <property type="term" value="P:spore germination"/>
    <property type="evidence" value="ECO:0007669"/>
    <property type="project" value="InterPro"/>
</dbReference>
<evidence type="ECO:0000256" key="1">
    <source>
        <dbReference type="ARBA" id="ARBA00005278"/>
    </source>
</evidence>
<evidence type="ECO:0000313" key="4">
    <source>
        <dbReference type="EMBL" id="RCW43064.1"/>
    </source>
</evidence>
<dbReference type="InterPro" id="IPR050768">
    <property type="entry name" value="UPF0353/GerABKA_families"/>
</dbReference>
<dbReference type="Proteomes" id="UP000252415">
    <property type="component" value="Unassembled WGS sequence"/>
</dbReference>
<feature type="transmembrane region" description="Helical" evidence="3">
    <location>
        <begin position="412"/>
        <end position="436"/>
    </location>
</feature>
<protein>
    <submittedName>
        <fullName evidence="4">Spore germination protein KA</fullName>
    </submittedName>
</protein>
<feature type="transmembrane region" description="Helical" evidence="3">
    <location>
        <begin position="385"/>
        <end position="406"/>
    </location>
</feature>
<dbReference type="RefSeq" id="WP_114382224.1">
    <property type="nucleotide sequence ID" value="NZ_QPJD01000014.1"/>
</dbReference>
<feature type="transmembrane region" description="Helical" evidence="3">
    <location>
        <begin position="360"/>
        <end position="378"/>
    </location>
</feature>
<dbReference type="AlphaFoldDB" id="A0A368VNK1"/>
<proteinExistence type="inferred from homology"/>
<evidence type="ECO:0000256" key="2">
    <source>
        <dbReference type="ARBA" id="ARBA00023136"/>
    </source>
</evidence>
<comment type="caution">
    <text evidence="4">The sequence shown here is derived from an EMBL/GenBank/DDBJ whole genome shotgun (WGS) entry which is preliminary data.</text>
</comment>
<dbReference type="Pfam" id="PF03323">
    <property type="entry name" value="GerA"/>
    <property type="match status" value="1"/>
</dbReference>
<sequence length="532" mass="58994">MNKLFQLFVRKYQEIPQQGEPASDKPEQAELLSCCLQENIDRIKSLTGNSSDFIVRMFQGANGLSMAIVYINDLTDTAVINDSIIKPILSGTEADTAEQGSLTDSFKVTNDMLLTVGATNTVNKINDFVSALYNGNTVILAEGWDHAISASTSKWQMRGVEEPSSQSVVRGPKDGFTENISTNVALLRRRIKSPNLWKIDRKIGLVTQTDVSVLYLKGTADDSVVKEVLKRLDRIDTDSILDSGYIEEFIQDQTFTPFPTIINSERPDSVAAAILEGQIAVLVDGTPFVLVLPITFFKFFTASEDYYQRFDISTFLRILRFCAFTISMILPSLYIAITTFHQEMIPSTLLVSLAAQREGIPFPAFFEALLMEITFEVLREAGVRMPRAIGSAISIVGALVLGQAAVEAGLVSAAMVIVVAFTAISSFVVPMFNIAISARLLRFALMLLAASLGLFGIMSGLFFLLIHMAALRSFGIPYLAPIAPFVPNNMKDIFVRVPWWMMVTRPRLFAKQNYIRQKVNLRPEPSDTEEEK</sequence>
<name>A0A368VNK1_9BACL</name>
<dbReference type="GO" id="GO:0016020">
    <property type="term" value="C:membrane"/>
    <property type="evidence" value="ECO:0007669"/>
    <property type="project" value="InterPro"/>
</dbReference>
<organism evidence="4 5">
    <name type="scientific">Paenibacillus prosopidis</name>
    <dbReference type="NCBI Taxonomy" id="630520"/>
    <lineage>
        <taxon>Bacteria</taxon>
        <taxon>Bacillati</taxon>
        <taxon>Bacillota</taxon>
        <taxon>Bacilli</taxon>
        <taxon>Bacillales</taxon>
        <taxon>Paenibacillaceae</taxon>
        <taxon>Paenibacillus</taxon>
    </lineage>
</organism>
<keyword evidence="5" id="KW-1185">Reference proteome</keyword>
<evidence type="ECO:0000313" key="5">
    <source>
        <dbReference type="Proteomes" id="UP000252415"/>
    </source>
</evidence>
<keyword evidence="2 3" id="KW-0472">Membrane</keyword>
<reference evidence="4 5" key="1">
    <citation type="submission" date="2018-07" db="EMBL/GenBank/DDBJ databases">
        <title>Genomic Encyclopedia of Type Strains, Phase III (KMG-III): the genomes of soil and plant-associated and newly described type strains.</title>
        <authorList>
            <person name="Whitman W."/>
        </authorList>
    </citation>
    <scope>NUCLEOTIDE SEQUENCE [LARGE SCALE GENOMIC DNA]</scope>
    <source>
        <strain evidence="4 5">CECT 7506</strain>
    </source>
</reference>